<feature type="compositionally biased region" description="Basic residues" evidence="3">
    <location>
        <begin position="51"/>
        <end position="63"/>
    </location>
</feature>
<evidence type="ECO:0000259" key="4">
    <source>
        <dbReference type="PROSITE" id="PS51279"/>
    </source>
</evidence>
<evidence type="ECO:0000256" key="1">
    <source>
        <dbReference type="ARBA" id="ARBA00019033"/>
    </source>
</evidence>
<proteinExistence type="predicted"/>
<dbReference type="EMBL" id="HBUF01293566">
    <property type="protein sequence ID" value="CAG6689707.1"/>
    <property type="molecule type" value="Transcribed_RNA"/>
</dbReference>
<accession>A0A8D8TPB1</accession>
<feature type="compositionally biased region" description="Polar residues" evidence="3">
    <location>
        <begin position="104"/>
        <end position="113"/>
    </location>
</feature>
<organism evidence="5">
    <name type="scientific">Cacopsylla melanoneura</name>
    <dbReference type="NCBI Taxonomy" id="428564"/>
    <lineage>
        <taxon>Eukaryota</taxon>
        <taxon>Metazoa</taxon>
        <taxon>Ecdysozoa</taxon>
        <taxon>Arthropoda</taxon>
        <taxon>Hexapoda</taxon>
        <taxon>Insecta</taxon>
        <taxon>Pterygota</taxon>
        <taxon>Neoptera</taxon>
        <taxon>Paraneoptera</taxon>
        <taxon>Hemiptera</taxon>
        <taxon>Sternorrhyncha</taxon>
        <taxon>Psylloidea</taxon>
        <taxon>Psyllidae</taxon>
        <taxon>Psyllinae</taxon>
        <taxon>Cacopsylla</taxon>
    </lineage>
</organism>
<sequence length="229" mass="25516">MSDLHKDLPSSDDSDEDFVLDGEEQQLSEEDSNGDESDDAKDNADEGAVSKRSKQKKNGKKRRKVEENEDDKDTKKAEEPQKSTDELWAAFVSGPSEPKKSEEQGASSSSTPEIKTVTEVCTFAGEKVTVEKQVPVSTPNSRGRGRGRGGGGLTGILGSLGKQTKLSVLEKSKLDWNQFKQKEGLEEELSKFNKGKDGYLEKQDFLQRADLRQFEQEKELRNATRKTLR</sequence>
<name>A0A8D8TPB1_9HEMI</name>
<dbReference type="GO" id="GO:0000812">
    <property type="term" value="C:Swr1 complex"/>
    <property type="evidence" value="ECO:0007669"/>
    <property type="project" value="TreeGrafter"/>
</dbReference>
<dbReference type="InterPro" id="IPR011421">
    <property type="entry name" value="BCNT-C"/>
</dbReference>
<evidence type="ECO:0000256" key="2">
    <source>
        <dbReference type="ARBA" id="ARBA00030244"/>
    </source>
</evidence>
<dbReference type="PANTHER" id="PTHR48407">
    <property type="entry name" value="CRANIOFACIAL DEVELOPMENT PROTEIN 1"/>
    <property type="match status" value="1"/>
</dbReference>
<feature type="compositionally biased region" description="Acidic residues" evidence="3">
    <location>
        <begin position="10"/>
        <end position="39"/>
    </location>
</feature>
<dbReference type="InterPro" id="IPR027124">
    <property type="entry name" value="Swc5/CFDP1/2"/>
</dbReference>
<dbReference type="Pfam" id="PF07572">
    <property type="entry name" value="BCNT"/>
    <property type="match status" value="1"/>
</dbReference>
<evidence type="ECO:0000313" key="5">
    <source>
        <dbReference type="EMBL" id="CAG6689707.1"/>
    </source>
</evidence>
<feature type="compositionally biased region" description="Basic and acidic residues" evidence="3">
    <location>
        <begin position="72"/>
        <end position="85"/>
    </location>
</feature>
<reference evidence="5" key="1">
    <citation type="submission" date="2021-05" db="EMBL/GenBank/DDBJ databases">
        <authorList>
            <person name="Alioto T."/>
            <person name="Alioto T."/>
            <person name="Gomez Garrido J."/>
        </authorList>
    </citation>
    <scope>NUCLEOTIDE SEQUENCE</scope>
</reference>
<feature type="region of interest" description="Disordered" evidence="3">
    <location>
        <begin position="1"/>
        <end position="115"/>
    </location>
</feature>
<dbReference type="PANTHER" id="PTHR48407:SF1">
    <property type="entry name" value="CRANIOFACIAL DEVELOPMENT PROTEIN 1"/>
    <property type="match status" value="1"/>
</dbReference>
<evidence type="ECO:0000256" key="3">
    <source>
        <dbReference type="SAM" id="MobiDB-lite"/>
    </source>
</evidence>
<feature type="region of interest" description="Disordered" evidence="3">
    <location>
        <begin position="132"/>
        <end position="156"/>
    </location>
</feature>
<protein>
    <recommendedName>
        <fullName evidence="1">Craniofacial development protein 1</fullName>
    </recommendedName>
    <alternativeName>
        <fullName evidence="2">Bucentaur</fullName>
    </alternativeName>
</protein>
<dbReference type="PROSITE" id="PS51279">
    <property type="entry name" value="BCNT_C"/>
    <property type="match status" value="1"/>
</dbReference>
<dbReference type="AlphaFoldDB" id="A0A8D8TPB1"/>
<feature type="domain" description="BCNT-C" evidence="4">
    <location>
        <begin position="147"/>
        <end position="227"/>
    </location>
</feature>